<dbReference type="eggNOG" id="KOG3178">
    <property type="taxonomic scope" value="Eukaryota"/>
</dbReference>
<evidence type="ECO:0000256" key="5">
    <source>
        <dbReference type="SAM" id="SignalP"/>
    </source>
</evidence>
<dbReference type="GO" id="GO:0046983">
    <property type="term" value="F:protein dimerization activity"/>
    <property type="evidence" value="ECO:0007669"/>
    <property type="project" value="InterPro"/>
</dbReference>
<dbReference type="Gene3D" id="1.10.10.10">
    <property type="entry name" value="Winged helix-like DNA-binding domain superfamily/Winged helix DNA-binding domain"/>
    <property type="match status" value="1"/>
</dbReference>
<dbReference type="PhylomeDB" id="A0A0D2WWX0"/>
<proteinExistence type="predicted"/>
<accession>A0A0D2WWX0</accession>
<feature type="signal peptide" evidence="5">
    <location>
        <begin position="1"/>
        <end position="20"/>
    </location>
</feature>
<feature type="domain" description="O-methyltransferase C-terminal" evidence="6">
    <location>
        <begin position="192"/>
        <end position="407"/>
    </location>
</feature>
<evidence type="ECO:0000259" key="6">
    <source>
        <dbReference type="Pfam" id="PF00891"/>
    </source>
</evidence>
<keyword evidence="9" id="KW-1185">Reference proteome</keyword>
<feature type="chain" id="PRO_5002270247" evidence="5">
    <location>
        <begin position="21"/>
        <end position="499"/>
    </location>
</feature>
<dbReference type="AlphaFoldDB" id="A0A0D2WWX0"/>
<name>A0A0D2WWX0_CAPO3</name>
<dbReference type="InterPro" id="IPR012967">
    <property type="entry name" value="COMT_dimerisation"/>
</dbReference>
<dbReference type="PROSITE" id="PS51683">
    <property type="entry name" value="SAM_OMT_II"/>
    <property type="match status" value="1"/>
</dbReference>
<evidence type="ECO:0000313" key="9">
    <source>
        <dbReference type="Proteomes" id="UP000008743"/>
    </source>
</evidence>
<evidence type="ECO:0000313" key="8">
    <source>
        <dbReference type="EMBL" id="KJE97118.1"/>
    </source>
</evidence>
<dbReference type="EMBL" id="KE346373">
    <property type="protein sequence ID" value="KJE97118.1"/>
    <property type="molecule type" value="Genomic_DNA"/>
</dbReference>
<dbReference type="InParanoid" id="A0A0D2WWX0"/>
<evidence type="ECO:0000256" key="3">
    <source>
        <dbReference type="ARBA" id="ARBA00022691"/>
    </source>
</evidence>
<dbReference type="Pfam" id="PF08100">
    <property type="entry name" value="Dimerisation"/>
    <property type="match status" value="1"/>
</dbReference>
<organism evidence="8 9">
    <name type="scientific">Capsaspora owczarzaki (strain ATCC 30864)</name>
    <dbReference type="NCBI Taxonomy" id="595528"/>
    <lineage>
        <taxon>Eukaryota</taxon>
        <taxon>Filasterea</taxon>
        <taxon>Capsaspora</taxon>
    </lineage>
</organism>
<evidence type="ECO:0000256" key="1">
    <source>
        <dbReference type="ARBA" id="ARBA00022603"/>
    </source>
</evidence>
<keyword evidence="1" id="KW-0489">Methyltransferase</keyword>
<reference evidence="9" key="1">
    <citation type="submission" date="2011-02" db="EMBL/GenBank/DDBJ databases">
        <title>The Genome Sequence of Capsaspora owczarzaki ATCC 30864.</title>
        <authorList>
            <person name="Russ C."/>
            <person name="Cuomo C."/>
            <person name="Burger G."/>
            <person name="Gray M.W."/>
            <person name="Holland P.W.H."/>
            <person name="King N."/>
            <person name="Lang F.B.F."/>
            <person name="Roger A.J."/>
            <person name="Ruiz-Trillo I."/>
            <person name="Young S.K."/>
            <person name="Zeng Q."/>
            <person name="Gargeya S."/>
            <person name="Alvarado L."/>
            <person name="Berlin A."/>
            <person name="Chapman S.B."/>
            <person name="Chen Z."/>
            <person name="Freedman E."/>
            <person name="Gellesch M."/>
            <person name="Goldberg J."/>
            <person name="Griggs A."/>
            <person name="Gujja S."/>
            <person name="Heilman E."/>
            <person name="Heiman D."/>
            <person name="Howarth C."/>
            <person name="Mehta T."/>
            <person name="Neiman D."/>
            <person name="Pearson M."/>
            <person name="Roberts A."/>
            <person name="Saif S."/>
            <person name="Shea T."/>
            <person name="Shenoy N."/>
            <person name="Sisk P."/>
            <person name="Stolte C."/>
            <person name="Sykes S."/>
            <person name="White J."/>
            <person name="Yandava C."/>
            <person name="Haas B."/>
            <person name="Nusbaum C."/>
            <person name="Birren B."/>
        </authorList>
    </citation>
    <scope>NUCLEOTIDE SEQUENCE</scope>
    <source>
        <strain evidence="9">ATCC 30864</strain>
    </source>
</reference>
<feature type="compositionally biased region" description="Basic and acidic residues" evidence="4">
    <location>
        <begin position="462"/>
        <end position="478"/>
    </location>
</feature>
<evidence type="ECO:0000259" key="7">
    <source>
        <dbReference type="Pfam" id="PF08100"/>
    </source>
</evidence>
<dbReference type="InterPro" id="IPR001077">
    <property type="entry name" value="COMT_C"/>
</dbReference>
<dbReference type="InterPro" id="IPR016461">
    <property type="entry name" value="COMT-like"/>
</dbReference>
<gene>
    <name evidence="8" type="ORF">CAOG_007585</name>
</gene>
<feature type="region of interest" description="Disordered" evidence="4">
    <location>
        <begin position="445"/>
        <end position="499"/>
    </location>
</feature>
<evidence type="ECO:0000256" key="4">
    <source>
        <dbReference type="SAM" id="MobiDB-lite"/>
    </source>
</evidence>
<dbReference type="STRING" id="595528.A0A0D2WWX0"/>
<dbReference type="SUPFAM" id="SSF53335">
    <property type="entry name" value="S-adenosyl-L-methionine-dependent methyltransferases"/>
    <property type="match status" value="1"/>
</dbReference>
<protein>
    <submittedName>
        <fullName evidence="8">Uncharacterized protein</fullName>
    </submittedName>
</protein>
<keyword evidence="2" id="KW-0808">Transferase</keyword>
<dbReference type="Pfam" id="PF00891">
    <property type="entry name" value="Methyltransf_2"/>
    <property type="match status" value="1"/>
</dbReference>
<dbReference type="GO" id="GO:0032259">
    <property type="term" value="P:methylation"/>
    <property type="evidence" value="ECO:0007669"/>
    <property type="project" value="UniProtKB-KW"/>
</dbReference>
<dbReference type="InterPro" id="IPR036388">
    <property type="entry name" value="WH-like_DNA-bd_sf"/>
</dbReference>
<feature type="compositionally biased region" description="Low complexity" evidence="4">
    <location>
        <begin position="479"/>
        <end position="499"/>
    </location>
</feature>
<sequence>MKGLLALGLVVLVVAVGLQALVQQPSLGQQATNALLSLKAPPPELHAPGWALKIGEIALGLMDWLTVAAKPAPLRAFEAMFGFGLTQALAAMARLEVFDGLAEAGANGATCGELIGWLRNRKPSQIRRQPVNAQLLCRLLDFAAANQFMNKDQATGKFYLNDFSVLFTQNDDNVGSLVPMLLYHADEVNYGWTRLSEGMRQVYPAFELANGENLENYYNMNPEKRGNFDLAQRSISADFAPKMLAKYGDEFKQFAQVHGRSVHICDIGGGIGSVAEGLLREFPDATATVIDLAHKETQANNYIEQVQLKDRIRFVAGDFSKPLSVECDYYLLNHIIHDWNDTMAVNILSHVRTSMPSHAKILLVEPVLETRNAYFERLKRFVDMQLLVVFQRGKARSTREFTSLLSSSNLELSRHVPLCGLFDIVEAVPVDATSKVITPETAAPVVETPAASTSSKPRKQKQREQKQQQEAEAAETHKATPAVAAEEAASSETPAPASP</sequence>
<keyword evidence="5" id="KW-0732">Signal</keyword>
<dbReference type="RefSeq" id="XP_004343459.2">
    <property type="nucleotide sequence ID" value="XM_004343409.2"/>
</dbReference>
<dbReference type="PANTHER" id="PTHR43712:SF2">
    <property type="entry name" value="O-METHYLTRANSFERASE CICE"/>
    <property type="match status" value="1"/>
</dbReference>
<dbReference type="InterPro" id="IPR029063">
    <property type="entry name" value="SAM-dependent_MTases_sf"/>
</dbReference>
<feature type="domain" description="O-methyltransferase dimerisation" evidence="7">
    <location>
        <begin position="78"/>
        <end position="167"/>
    </location>
</feature>
<keyword evidence="3" id="KW-0949">S-adenosyl-L-methionine</keyword>
<dbReference type="Proteomes" id="UP000008743">
    <property type="component" value="Unassembled WGS sequence"/>
</dbReference>
<dbReference type="GO" id="GO:0008171">
    <property type="term" value="F:O-methyltransferase activity"/>
    <property type="evidence" value="ECO:0007669"/>
    <property type="project" value="InterPro"/>
</dbReference>
<dbReference type="OrthoDB" id="2410195at2759"/>
<dbReference type="PANTHER" id="PTHR43712">
    <property type="entry name" value="PUTATIVE (AFU_ORTHOLOGUE AFUA_4G14580)-RELATED"/>
    <property type="match status" value="1"/>
</dbReference>
<evidence type="ECO:0000256" key="2">
    <source>
        <dbReference type="ARBA" id="ARBA00022679"/>
    </source>
</evidence>
<dbReference type="Gene3D" id="3.40.50.150">
    <property type="entry name" value="Vaccinia Virus protein VP39"/>
    <property type="match status" value="1"/>
</dbReference>